<organism evidence="2 3">
    <name type="scientific">Microbacterium natoriense</name>
    <dbReference type="NCBI Taxonomy" id="284570"/>
    <lineage>
        <taxon>Bacteria</taxon>
        <taxon>Bacillati</taxon>
        <taxon>Actinomycetota</taxon>
        <taxon>Actinomycetes</taxon>
        <taxon>Micrococcales</taxon>
        <taxon>Microbacteriaceae</taxon>
        <taxon>Microbacterium</taxon>
    </lineage>
</organism>
<keyword evidence="1" id="KW-0812">Transmembrane</keyword>
<keyword evidence="1" id="KW-1133">Transmembrane helix</keyword>
<gene>
    <name evidence="2" type="ORF">QFZ53_001483</name>
</gene>
<accession>A0AAW8EVJ5</accession>
<name>A0AAW8EVJ5_9MICO</name>
<feature type="transmembrane region" description="Helical" evidence="1">
    <location>
        <begin position="20"/>
        <end position="38"/>
    </location>
</feature>
<sequence length="425" mass="43116">MTHNNQSTALRAHRLSGLPVLAIVTSVVTIAASIAFAGPSARADTQAGDGLVTTPDVTEALQNVQGGLLQDAVPTSPISTPDGTAAVGGTPASAEEVAQQADLVDEIVLDAAAGEDGSGDATIAQIDEVTAVIPADLSRPVTVESEAGTTIELILPQGDGSTRTVPDIATITHDLNDGSSIVPVVRSNGVLQVLSVINDASSPTSFVYGVTADSGGSMSPLPDGGVGVLSAAGKEVAIVAPPWAKDANGQDIPTRFELDGNKLTQIVDTASVPSATYPVVADPAVSVKYTKYTVIDLVPTKNWTNKARQLGICKIQAGAGGGTCSNSYSVSTSIQTSLGATVGDVSAGIGFNASKSVTGTVTWTSGKAAAGTTYKAWAVGTRVTYKVQKWTGYKTLGMKTPNWRIDSTSGTLTAFSPVVGFAVSK</sequence>
<proteinExistence type="predicted"/>
<dbReference type="Proteomes" id="UP001244427">
    <property type="component" value="Unassembled WGS sequence"/>
</dbReference>
<keyword evidence="1" id="KW-0472">Membrane</keyword>
<dbReference type="AlphaFoldDB" id="A0AAW8EVJ5"/>
<evidence type="ECO:0000313" key="3">
    <source>
        <dbReference type="Proteomes" id="UP001244427"/>
    </source>
</evidence>
<reference evidence="2 3" key="1">
    <citation type="submission" date="2023-07" db="EMBL/GenBank/DDBJ databases">
        <title>Comparative genomics of wheat-associated soil bacteria to identify genetic determinants of phenazine resistance.</title>
        <authorList>
            <person name="Mouncey N."/>
        </authorList>
    </citation>
    <scope>NUCLEOTIDE SEQUENCE [LARGE SCALE GENOMIC DNA]</scope>
    <source>
        <strain evidence="2 3">W4I9-1</strain>
    </source>
</reference>
<dbReference type="EMBL" id="JAUSXV010000001">
    <property type="protein sequence ID" value="MDQ0647287.1"/>
    <property type="molecule type" value="Genomic_DNA"/>
</dbReference>
<evidence type="ECO:0000256" key="1">
    <source>
        <dbReference type="SAM" id="Phobius"/>
    </source>
</evidence>
<evidence type="ECO:0000313" key="2">
    <source>
        <dbReference type="EMBL" id="MDQ0647287.1"/>
    </source>
</evidence>
<keyword evidence="3" id="KW-1185">Reference proteome</keyword>
<comment type="caution">
    <text evidence="2">The sequence shown here is derived from an EMBL/GenBank/DDBJ whole genome shotgun (WGS) entry which is preliminary data.</text>
</comment>
<protein>
    <submittedName>
        <fullName evidence="2">Uncharacterized protein</fullName>
    </submittedName>
</protein>